<feature type="transmembrane region" description="Helical" evidence="1">
    <location>
        <begin position="268"/>
        <end position="287"/>
    </location>
</feature>
<dbReference type="InterPro" id="IPR011642">
    <property type="entry name" value="Gate_dom"/>
</dbReference>
<dbReference type="eggNOG" id="COG0370">
    <property type="taxonomic scope" value="Bacteria"/>
</dbReference>
<dbReference type="STRING" id="1191523.MROS_2655"/>
<feature type="domain" description="Nucleoside transporter/FeoB GTPase Gate" evidence="4">
    <location>
        <begin position="271"/>
        <end position="363"/>
    </location>
</feature>
<dbReference type="PANTHER" id="PTHR43185">
    <property type="entry name" value="FERROUS IRON TRANSPORT PROTEIN B"/>
    <property type="match status" value="1"/>
</dbReference>
<feature type="transmembrane region" description="Helical" evidence="1">
    <location>
        <begin position="142"/>
        <end position="162"/>
    </location>
</feature>
<evidence type="ECO:0000259" key="4">
    <source>
        <dbReference type="Pfam" id="PF07670"/>
    </source>
</evidence>
<name>I6Z9R7_MELRP</name>
<feature type="transmembrane region" description="Helical" evidence="1">
    <location>
        <begin position="500"/>
        <end position="520"/>
    </location>
</feature>
<keyword evidence="1" id="KW-0812">Transmembrane</keyword>
<protein>
    <submittedName>
        <fullName evidence="5">Small GTP-binding protein</fullName>
    </submittedName>
</protein>
<evidence type="ECO:0000313" key="5">
    <source>
        <dbReference type="EMBL" id="AFN75885.1"/>
    </source>
</evidence>
<dbReference type="Gene3D" id="3.40.50.300">
    <property type="entry name" value="P-loop containing nucleotide triphosphate hydrolases"/>
    <property type="match status" value="1"/>
</dbReference>
<reference evidence="5 6" key="1">
    <citation type="journal article" date="2013" name="PLoS ONE">
        <title>Genomic analysis of Melioribacter roseus, facultatively anaerobic organotrophic bacterium representing a novel deep lineage within Bacteriodetes/Chlorobi group.</title>
        <authorList>
            <person name="Kadnikov V.V."/>
            <person name="Mardanov A.V."/>
            <person name="Podosokorskaya O.A."/>
            <person name="Gavrilov S.N."/>
            <person name="Kublanov I.V."/>
            <person name="Beletsky A.V."/>
            <person name="Bonch-Osmolovskaya E.A."/>
            <person name="Ravin N.V."/>
        </authorList>
    </citation>
    <scope>NUCLEOTIDE SEQUENCE [LARGE SCALE GENOMIC DNA]</scope>
    <source>
        <strain evidence="6">JCM 17771 / P3M-2</strain>
    </source>
</reference>
<dbReference type="PANTHER" id="PTHR43185:SF1">
    <property type="entry name" value="FE(2+) TRANSPORTER FEOB"/>
    <property type="match status" value="1"/>
</dbReference>
<feature type="transmembrane region" description="Helical" evidence="1">
    <location>
        <begin position="342"/>
        <end position="366"/>
    </location>
</feature>
<feature type="domain" description="Nucleoside transporter/FeoB GTPase Gate" evidence="4">
    <location>
        <begin position="431"/>
        <end position="526"/>
    </location>
</feature>
<keyword evidence="1" id="KW-1133">Transmembrane helix</keyword>
<feature type="domain" description="Ferrous iron transport protein B C-terminal" evidence="3">
    <location>
        <begin position="379"/>
        <end position="422"/>
    </location>
</feature>
<evidence type="ECO:0000259" key="2">
    <source>
        <dbReference type="Pfam" id="PF02421"/>
    </source>
</evidence>
<dbReference type="PATRIC" id="fig|1191523.3.peg.2790"/>
<keyword evidence="6" id="KW-1185">Reference proteome</keyword>
<accession>I6Z9R7</accession>
<evidence type="ECO:0000259" key="3">
    <source>
        <dbReference type="Pfam" id="PF07664"/>
    </source>
</evidence>
<proteinExistence type="predicted"/>
<dbReference type="InterPro" id="IPR027417">
    <property type="entry name" value="P-loop_NTPase"/>
</dbReference>
<gene>
    <name evidence="5" type="ordered locus">MROS_2655</name>
</gene>
<dbReference type="EMBL" id="CP003557">
    <property type="protein sequence ID" value="AFN75885.1"/>
    <property type="molecule type" value="Genomic_DNA"/>
</dbReference>
<evidence type="ECO:0000256" key="1">
    <source>
        <dbReference type="SAM" id="Phobius"/>
    </source>
</evidence>
<feature type="transmembrane region" description="Helical" evidence="1">
    <location>
        <begin position="433"/>
        <end position="454"/>
    </location>
</feature>
<dbReference type="InterPro" id="IPR030389">
    <property type="entry name" value="G_FEOB_dom"/>
</dbReference>
<organism evidence="5 6">
    <name type="scientific">Melioribacter roseus (strain DSM 23840 / JCM 17771 / VKM B-2668 / P3M-2)</name>
    <dbReference type="NCBI Taxonomy" id="1191523"/>
    <lineage>
        <taxon>Bacteria</taxon>
        <taxon>Pseudomonadati</taxon>
        <taxon>Ignavibacteriota</taxon>
        <taxon>Ignavibacteria</taxon>
        <taxon>Ignavibacteriales</taxon>
        <taxon>Melioribacteraceae</taxon>
        <taxon>Melioribacter</taxon>
    </lineage>
</organism>
<dbReference type="KEGG" id="mro:MROS_2655"/>
<dbReference type="HOGENOM" id="CLU_013350_6_0_10"/>
<dbReference type="GO" id="GO:0015093">
    <property type="term" value="F:ferrous iron transmembrane transporter activity"/>
    <property type="evidence" value="ECO:0007669"/>
    <property type="project" value="InterPro"/>
</dbReference>
<evidence type="ECO:0000313" key="6">
    <source>
        <dbReference type="Proteomes" id="UP000009011"/>
    </source>
</evidence>
<dbReference type="Pfam" id="PF07670">
    <property type="entry name" value="Gate"/>
    <property type="match status" value="2"/>
</dbReference>
<sequence length="552" mass="61453">MGKKVSLILNFADELKKRKIKIDTQKLSDLLGIDVYETTAVNKAGLDQIDKAIENARVGNQRLDLHFMLQQFVDEGIPQAEALLILEGDEFTANKYNKPINKDEREKIYITRRNRVNEIIDIVEHEDSRKGEISNLIGRLSLNPITGIPILLAILTLVYFFIGDFISQRVVDFTENTVGVGIVEYNIKSFVSNYTSSLIDVEILDENENLIDKKIYNFPDGMNANPDLKADFENFSSQPGAQTTFHYSNPIVKLFFGEFGVITMTTTYLLFLLLPLVIGFYFVMALLEDSGYLPRLATMLDRTFNKIGLNGKAVIPIILGFGCITMANITTRLLGSEREKSIATAILQFVIPCSAQLAVITVLLSGAGLTPLLIFIGVIGSVLIILSTVLNKLIPGQSSPLLIDLPIMRLPRISNVFKKMTYRSYGFMKEAGFWFFVGALAVGVMDITGLLLLWQDILAPLTTHWLKLPKEAANAFVMGMVRRDFGAAGLFAMNLTVMQITVAIITITLFTPCIASFVVMLKERGWKEGLTIWLGTWVTAFFIGGLVAQFIV</sequence>
<dbReference type="InterPro" id="IPR050860">
    <property type="entry name" value="FeoB_GTPase"/>
</dbReference>
<dbReference type="InterPro" id="IPR011640">
    <property type="entry name" value="Fe2_transport_prot_B_C"/>
</dbReference>
<dbReference type="GO" id="GO:0005886">
    <property type="term" value="C:plasma membrane"/>
    <property type="evidence" value="ECO:0007669"/>
    <property type="project" value="TreeGrafter"/>
</dbReference>
<dbReference type="Pfam" id="PF07664">
    <property type="entry name" value="FeoB_C"/>
    <property type="match status" value="1"/>
</dbReference>
<dbReference type="Proteomes" id="UP000009011">
    <property type="component" value="Chromosome"/>
</dbReference>
<feature type="transmembrane region" description="Helical" evidence="1">
    <location>
        <begin position="372"/>
        <end position="390"/>
    </location>
</feature>
<feature type="transmembrane region" description="Helical" evidence="1">
    <location>
        <begin position="532"/>
        <end position="551"/>
    </location>
</feature>
<dbReference type="Pfam" id="PF02421">
    <property type="entry name" value="FeoB_N"/>
    <property type="match status" value="1"/>
</dbReference>
<feature type="domain" description="FeoB-type G" evidence="2">
    <location>
        <begin position="1"/>
        <end position="53"/>
    </location>
</feature>
<dbReference type="GO" id="GO:0005525">
    <property type="term" value="F:GTP binding"/>
    <property type="evidence" value="ECO:0007669"/>
    <property type="project" value="InterPro"/>
</dbReference>
<feature type="transmembrane region" description="Helical" evidence="1">
    <location>
        <begin position="307"/>
        <end position="330"/>
    </location>
</feature>
<dbReference type="AlphaFoldDB" id="I6Z9R7"/>
<keyword evidence="1" id="KW-0472">Membrane</keyword>